<name>A0A2N3LD53_9BACI</name>
<dbReference type="AlphaFoldDB" id="A0A2N3LD53"/>
<dbReference type="Proteomes" id="UP000233440">
    <property type="component" value="Unassembled WGS sequence"/>
</dbReference>
<keyword evidence="1" id="KW-0732">Signal</keyword>
<evidence type="ECO:0000256" key="1">
    <source>
        <dbReference type="SAM" id="SignalP"/>
    </source>
</evidence>
<dbReference type="OrthoDB" id="2364035at2"/>
<evidence type="ECO:0000313" key="2">
    <source>
        <dbReference type="EMBL" id="PKR82493.1"/>
    </source>
</evidence>
<gene>
    <name evidence="2" type="ORF">CWO92_24135</name>
</gene>
<dbReference type="EMBL" id="PIQO01000041">
    <property type="protein sequence ID" value="PKR82493.1"/>
    <property type="molecule type" value="Genomic_DNA"/>
</dbReference>
<proteinExistence type="predicted"/>
<evidence type="ECO:0000313" key="3">
    <source>
        <dbReference type="Proteomes" id="UP000233440"/>
    </source>
</evidence>
<feature type="signal peptide" evidence="1">
    <location>
        <begin position="1"/>
        <end position="27"/>
    </location>
</feature>
<feature type="chain" id="PRO_5014814007" evidence="1">
    <location>
        <begin position="28"/>
        <end position="202"/>
    </location>
</feature>
<reference evidence="2 3" key="1">
    <citation type="submission" date="2017-11" db="EMBL/GenBank/DDBJ databases">
        <title>Bacillus camelliae sp. nov., isolated from pu'er tea.</title>
        <authorList>
            <person name="Niu L."/>
        </authorList>
    </citation>
    <scope>NUCLEOTIDE SEQUENCE [LARGE SCALE GENOMIC DNA]</scope>
    <source>
        <strain evidence="2 3">7578-1</strain>
    </source>
</reference>
<organism evidence="2 3">
    <name type="scientific">Heyndrickxia camelliae</name>
    <dbReference type="NCBI Taxonomy" id="1707093"/>
    <lineage>
        <taxon>Bacteria</taxon>
        <taxon>Bacillati</taxon>
        <taxon>Bacillota</taxon>
        <taxon>Bacilli</taxon>
        <taxon>Bacillales</taxon>
        <taxon>Bacillaceae</taxon>
        <taxon>Heyndrickxia</taxon>
    </lineage>
</organism>
<sequence length="202" mass="22857">MLKKCRVIVAVFSVLILSLSGLQNIHAESNQTIDENTPIVQNDTTPFLDNQEELSKLSSYVVLNEESLRYEIKEEAKQSLTDDEFNFLYSSVNTTNEQLNENTEVSLENLVIPSNEQVLDHNNLEYKNGVTKLEWHWWGLRVYLSKNTINYASGGVAIGGIWIPEPIISKVLSTLGVLGTFVPGGVRFDFIGFRFISNVHYQ</sequence>
<dbReference type="RefSeq" id="WP_101356732.1">
    <property type="nucleotide sequence ID" value="NZ_PIQO01000041.1"/>
</dbReference>
<keyword evidence="3" id="KW-1185">Reference proteome</keyword>
<protein>
    <submittedName>
        <fullName evidence="2">Uncharacterized protein</fullName>
    </submittedName>
</protein>
<comment type="caution">
    <text evidence="2">The sequence shown here is derived from an EMBL/GenBank/DDBJ whole genome shotgun (WGS) entry which is preliminary data.</text>
</comment>
<accession>A0A2N3LD53</accession>